<dbReference type="PANTHER" id="PTHR13056:SF0">
    <property type="entry name" value="VACUOLAR FUSION PROTEIN CCZ1 HOMOLOG-RELATED"/>
    <property type="match status" value="1"/>
</dbReference>
<evidence type="ECO:0000259" key="2">
    <source>
        <dbReference type="Pfam" id="PF19031"/>
    </source>
</evidence>
<name>A0A915NAJ0_MELJA</name>
<evidence type="ECO:0000313" key="3">
    <source>
        <dbReference type="Proteomes" id="UP000887561"/>
    </source>
</evidence>
<dbReference type="GO" id="GO:0035658">
    <property type="term" value="C:Mon1-Ccz1 complex"/>
    <property type="evidence" value="ECO:0007669"/>
    <property type="project" value="InterPro"/>
</dbReference>
<evidence type="ECO:0000313" key="4">
    <source>
        <dbReference type="WBParaSite" id="scaffold8765_cov300.g13354"/>
    </source>
</evidence>
<dbReference type="InterPro" id="IPR013176">
    <property type="entry name" value="Ccz1"/>
</dbReference>
<feature type="domain" description="CCZ1/INTU/HSP4 first Longin" evidence="2">
    <location>
        <begin position="40"/>
        <end position="156"/>
    </location>
</feature>
<protein>
    <submittedName>
        <fullName evidence="4">CCZ1/INTU/HSP4 first Longin domain-containing protein</fullName>
    </submittedName>
</protein>
<dbReference type="AlphaFoldDB" id="A0A915NAJ0"/>
<dbReference type="GO" id="GO:0016192">
    <property type="term" value="P:vesicle-mediated transport"/>
    <property type="evidence" value="ECO:0007669"/>
    <property type="project" value="InterPro"/>
</dbReference>
<sequence length="225" mass="25927">MLPFPYSPFAAAQHLFGYNDPKLQKDAKKTEFVKFMDICEHFFISHPASGQKEGHELERVMLFLPASETLTKQMEITGMAEAIVNFSANILFNQPKDTEIKNGKQQAKPLCINGDDESVDFRYLRKLCKQFDYCVHLPTIRALLERAYNAYKLFYGSFSVVFNADLVHFKNVLDSFFAPYLQLLRVCKTPLVDLFSGVDFLPLGSLNFLEVHCLVRFIYFLSSYE</sequence>
<dbReference type="InterPro" id="IPR043987">
    <property type="entry name" value="CCZ1/INTU/HSP4_longin_1"/>
</dbReference>
<comment type="similarity">
    <text evidence="1">Belongs to the CCZ1 family.</text>
</comment>
<evidence type="ECO:0000256" key="1">
    <source>
        <dbReference type="ARBA" id="ARBA00005352"/>
    </source>
</evidence>
<reference evidence="4" key="1">
    <citation type="submission" date="2022-11" db="UniProtKB">
        <authorList>
            <consortium name="WormBaseParasite"/>
        </authorList>
    </citation>
    <scope>IDENTIFICATION</scope>
</reference>
<dbReference type="WBParaSite" id="scaffold8765_cov300.g13354">
    <property type="protein sequence ID" value="scaffold8765_cov300.g13354"/>
    <property type="gene ID" value="scaffold8765_cov300.g13354"/>
</dbReference>
<proteinExistence type="inferred from homology"/>
<accession>A0A915NAJ0</accession>
<keyword evidence="3" id="KW-1185">Reference proteome</keyword>
<organism evidence="3 4">
    <name type="scientific">Meloidogyne javanica</name>
    <name type="common">Root-knot nematode worm</name>
    <dbReference type="NCBI Taxonomy" id="6303"/>
    <lineage>
        <taxon>Eukaryota</taxon>
        <taxon>Metazoa</taxon>
        <taxon>Ecdysozoa</taxon>
        <taxon>Nematoda</taxon>
        <taxon>Chromadorea</taxon>
        <taxon>Rhabditida</taxon>
        <taxon>Tylenchina</taxon>
        <taxon>Tylenchomorpha</taxon>
        <taxon>Tylenchoidea</taxon>
        <taxon>Meloidogynidae</taxon>
        <taxon>Meloidogyninae</taxon>
        <taxon>Meloidogyne</taxon>
        <taxon>Meloidogyne incognita group</taxon>
    </lineage>
</organism>
<dbReference type="Pfam" id="PF19031">
    <property type="entry name" value="Intu_longin_1"/>
    <property type="match status" value="1"/>
</dbReference>
<dbReference type="PANTHER" id="PTHR13056">
    <property type="entry name" value="VACUOLAR FUSION PROTEIN CCZ1 HOMOLOG-RELATED"/>
    <property type="match status" value="1"/>
</dbReference>
<dbReference type="Proteomes" id="UP000887561">
    <property type="component" value="Unplaced"/>
</dbReference>